<keyword evidence="2" id="KW-0732">Signal</keyword>
<dbReference type="AlphaFoldDB" id="A0A1I2AAR8"/>
<gene>
    <name evidence="4" type="ORF">SAMN02745121_04152</name>
</gene>
<dbReference type="InterPro" id="IPR001322">
    <property type="entry name" value="Lamin_tail_dom"/>
</dbReference>
<feature type="signal peptide" evidence="2">
    <location>
        <begin position="1"/>
        <end position="24"/>
    </location>
</feature>
<sequence>MSKLSYRLGFALLVLPACSNPAPADTDSDTDTSTTSTSTTDDTTTVGPTSEPTTSTTEGPTTTSTTTIEPTTTEPVTSTTSTDTTDTTSTTDTTTTDTTTDATTDTTTDGTTETTSTTEAPDQCADGEKNGGETDTDCGGPTCSPCADGGACVEDTDCASGSCNENTCGLPPVGCLDGVQNNEETDVDCGGSECPACADDLACLVPEDCVSKVCTDEVCVAATCEDQVTNGEESDVDCGGLTCDKCLDGDTCNSGNDCESGVCENSVCSPATCTDNTKNAGETDVDCGGPDCDPCGDGLACETNDDCADNNCTNNVCVGISCEDGIQNGQETGIDCGGPDCGACPMPGLIINEVDYDAVGTDTNNEFVEILNNTAAPIDLANHSLVFVNGSNNTVYATIKLDAAGTINPGQYLIVAPAAFTVQPDVLKVNTNGATDQIQNGAPDGLALVDIGNGTLIDALSYEGAITTVTIPMVGAVSLVEGTVLPMNIQDSNVDVASLVRLPNGNDTNNAATDWKLSANPTPGAANVP</sequence>
<proteinExistence type="predicted"/>
<dbReference type="OrthoDB" id="5495286at2"/>
<evidence type="ECO:0000313" key="4">
    <source>
        <dbReference type="EMBL" id="SFE40827.1"/>
    </source>
</evidence>
<dbReference type="Proteomes" id="UP000199400">
    <property type="component" value="Unassembled WGS sequence"/>
</dbReference>
<dbReference type="SUPFAM" id="SSF74853">
    <property type="entry name" value="Lamin A/C globular tail domain"/>
    <property type="match status" value="1"/>
</dbReference>
<dbReference type="PROSITE" id="PS51841">
    <property type="entry name" value="LTD"/>
    <property type="match status" value="1"/>
</dbReference>
<feature type="compositionally biased region" description="Low complexity" evidence="1">
    <location>
        <begin position="31"/>
        <end position="122"/>
    </location>
</feature>
<feature type="region of interest" description="Disordered" evidence="1">
    <location>
        <begin position="510"/>
        <end position="529"/>
    </location>
</feature>
<organism evidence="4 5">
    <name type="scientific">Nannocystis exedens</name>
    <dbReference type="NCBI Taxonomy" id="54"/>
    <lineage>
        <taxon>Bacteria</taxon>
        <taxon>Pseudomonadati</taxon>
        <taxon>Myxococcota</taxon>
        <taxon>Polyangia</taxon>
        <taxon>Nannocystales</taxon>
        <taxon>Nannocystaceae</taxon>
        <taxon>Nannocystis</taxon>
    </lineage>
</organism>
<accession>A0A1I2AAR8</accession>
<evidence type="ECO:0000256" key="2">
    <source>
        <dbReference type="SAM" id="SignalP"/>
    </source>
</evidence>
<keyword evidence="5" id="KW-1185">Reference proteome</keyword>
<evidence type="ECO:0000256" key="1">
    <source>
        <dbReference type="SAM" id="MobiDB-lite"/>
    </source>
</evidence>
<reference evidence="5" key="1">
    <citation type="submission" date="2016-10" db="EMBL/GenBank/DDBJ databases">
        <authorList>
            <person name="Varghese N."/>
            <person name="Submissions S."/>
        </authorList>
    </citation>
    <scope>NUCLEOTIDE SEQUENCE [LARGE SCALE GENOMIC DNA]</scope>
    <source>
        <strain evidence="5">ATCC 25963</strain>
    </source>
</reference>
<dbReference type="STRING" id="54.SAMN02745121_04152"/>
<dbReference type="RefSeq" id="WP_096327927.1">
    <property type="nucleotide sequence ID" value="NZ_FOMX01000013.1"/>
</dbReference>
<dbReference type="InterPro" id="IPR036415">
    <property type="entry name" value="Lamin_tail_dom_sf"/>
</dbReference>
<feature type="region of interest" description="Disordered" evidence="1">
    <location>
        <begin position="18"/>
        <end position="137"/>
    </location>
</feature>
<dbReference type="EMBL" id="FOMX01000013">
    <property type="protein sequence ID" value="SFE40827.1"/>
    <property type="molecule type" value="Genomic_DNA"/>
</dbReference>
<feature type="domain" description="LTD" evidence="3">
    <location>
        <begin position="337"/>
        <end position="464"/>
    </location>
</feature>
<evidence type="ECO:0000313" key="5">
    <source>
        <dbReference type="Proteomes" id="UP000199400"/>
    </source>
</evidence>
<dbReference type="Pfam" id="PF00932">
    <property type="entry name" value="LTD"/>
    <property type="match status" value="1"/>
</dbReference>
<feature type="chain" id="PRO_5011710058" evidence="2">
    <location>
        <begin position="25"/>
        <end position="529"/>
    </location>
</feature>
<protein>
    <submittedName>
        <fullName evidence="4">Lamin Tail Domain</fullName>
    </submittedName>
</protein>
<evidence type="ECO:0000259" key="3">
    <source>
        <dbReference type="PROSITE" id="PS51841"/>
    </source>
</evidence>
<name>A0A1I2AAR8_9BACT</name>